<dbReference type="CDD" id="cd00515">
    <property type="entry name" value="HAM1"/>
    <property type="match status" value="1"/>
</dbReference>
<protein>
    <recommendedName>
        <fullName evidence="13">Inosine triphosphate pyrophosphatase</fullName>
        <shortName evidence="13">ITPase</shortName>
        <shortName evidence="13">Inosine triphosphatase</shortName>
        <ecNumber evidence="13">3.6.1.66</ecNumber>
    </recommendedName>
    <alternativeName>
        <fullName evidence="13">Non-canonical purine NTP pyrophosphatase</fullName>
    </alternativeName>
    <alternativeName>
        <fullName evidence="13">Non-standard purine NTP pyrophosphatase</fullName>
    </alternativeName>
    <alternativeName>
        <fullName evidence="13">Nucleoside-triphosphate diphosphatase</fullName>
    </alternativeName>
    <alternativeName>
        <fullName evidence="13">Nucleoside-triphosphate pyrophosphatase</fullName>
        <shortName evidence="13">NTPase</shortName>
    </alternativeName>
    <alternativeName>
        <fullName evidence="13">XTP/dITP diphosphatase</fullName>
    </alternativeName>
</protein>
<evidence type="ECO:0000256" key="5">
    <source>
        <dbReference type="ARBA" id="ARBA00022801"/>
    </source>
</evidence>
<feature type="binding site" evidence="13">
    <location>
        <position position="161"/>
    </location>
    <ligand>
        <name>Mg(2+)</name>
        <dbReference type="ChEBI" id="CHEBI:18420"/>
    </ligand>
</feature>
<comment type="subcellular location">
    <subcellularLocation>
        <location evidence="13">Cytoplasm</location>
    </subcellularLocation>
    <subcellularLocation>
        <location evidence="13">Nucleus</location>
    </subcellularLocation>
</comment>
<feature type="binding site" evidence="13">
    <location>
        <begin position="133"/>
        <end position="138"/>
    </location>
    <ligand>
        <name>ITP</name>
        <dbReference type="ChEBI" id="CHEBI:61402"/>
    </ligand>
</feature>
<dbReference type="GO" id="GO:0005634">
    <property type="term" value="C:nucleus"/>
    <property type="evidence" value="ECO:0007669"/>
    <property type="project" value="UniProtKB-SubCell"/>
</dbReference>
<feature type="binding site" evidence="13">
    <location>
        <position position="291"/>
    </location>
    <ligand>
        <name>ITP</name>
        <dbReference type="ChEBI" id="CHEBI:61402"/>
    </ligand>
</feature>
<comment type="function">
    <text evidence="13">Pyrophosphatase that hydrolyzes non-canonical purine nucleotides such as inosine triphosphate (ITP), deoxyinosine triphosphate (dITP) or xanthosine 5'-triphosphate (XTP) to their respective monophosphate derivatives. The enzyme does not distinguish between the deoxy- and ribose forms. Probably excludes non-canonical purines from RNA and DNA precursor pools, thus preventing their incorporation into RNA and DNA and avoiding chromosomal lesions.</text>
</comment>
<gene>
    <name evidence="15" type="ORF">ST47_g9328</name>
</gene>
<evidence type="ECO:0000256" key="10">
    <source>
        <dbReference type="ARBA" id="ARBA00093218"/>
    </source>
</evidence>
<dbReference type="GO" id="GO:0046872">
    <property type="term" value="F:metal ion binding"/>
    <property type="evidence" value="ECO:0007669"/>
    <property type="project" value="UniProtKB-KW"/>
</dbReference>
<evidence type="ECO:0000256" key="4">
    <source>
        <dbReference type="ARBA" id="ARBA00022741"/>
    </source>
</evidence>
<dbReference type="EMBL" id="JYNV01000291">
    <property type="protein sequence ID" value="KZM19428.1"/>
    <property type="molecule type" value="Genomic_DNA"/>
</dbReference>
<evidence type="ECO:0000256" key="2">
    <source>
        <dbReference type="ARBA" id="ARBA00022490"/>
    </source>
</evidence>
<comment type="catalytic activity">
    <reaction evidence="10">
        <text>ITP + H2O = IMP + diphosphate + H(+)</text>
        <dbReference type="Rhea" id="RHEA:29399"/>
        <dbReference type="ChEBI" id="CHEBI:15377"/>
        <dbReference type="ChEBI" id="CHEBI:15378"/>
        <dbReference type="ChEBI" id="CHEBI:33019"/>
        <dbReference type="ChEBI" id="CHEBI:58053"/>
        <dbReference type="ChEBI" id="CHEBI:61402"/>
        <dbReference type="EC" id="3.6.1.66"/>
    </reaction>
    <physiologicalReaction direction="left-to-right" evidence="10">
        <dbReference type="Rhea" id="RHEA:29400"/>
    </physiologicalReaction>
</comment>
<evidence type="ECO:0000256" key="14">
    <source>
        <dbReference type="RuleBase" id="RU003781"/>
    </source>
</evidence>
<dbReference type="PANTHER" id="PTHR11067:SF9">
    <property type="entry name" value="INOSINE TRIPHOSPHATE PYROPHOSPHATASE"/>
    <property type="match status" value="1"/>
</dbReference>
<dbReference type="GO" id="GO:0036222">
    <property type="term" value="F:XTP diphosphatase activity"/>
    <property type="evidence" value="ECO:0007669"/>
    <property type="project" value="UniProtKB-UniRule"/>
</dbReference>
<name>A0A162XA36_DIDRA</name>
<dbReference type="EC" id="3.6.1.66" evidence="13"/>
<dbReference type="OrthoDB" id="6288734at2759"/>
<dbReference type="GO" id="GO:0009204">
    <property type="term" value="P:deoxyribonucleoside triphosphate catabolic process"/>
    <property type="evidence" value="ECO:0007669"/>
    <property type="project" value="UniProtKB-UniRule"/>
</dbReference>
<feature type="binding site" evidence="13">
    <location>
        <position position="189"/>
    </location>
    <ligand>
        <name>Mg(2+)</name>
        <dbReference type="ChEBI" id="CHEBI:18420"/>
    </ligand>
</feature>
<sequence length="314" mass="34909">MPKDRPPPFVVQLSTVLETTLETRCIHSEARISATHETLLLIASPLSKLRNRLLKAFILSIRPRAAFDPVCIFSQLGHQTPPQTIQEPQDFPSVDVTVKLAKSLKLRSSRPQLPDQPNMSSTTTVPKHLNFITGNKNKLAEVQAILDGVIELRNQNVDLVEIQGTVEEVTLDKARRAAEAVGGPVLVEDTCLCFKAMNDLPGPYMYHFPPKWFMLSLGPLELHKMLAGFDDKSAQAVCTFGYCEGPGHEPITFQGRTDGKLVPSRGPTVFGWDSCFEYEGTTYAEMEKAQKNKISHRGKALDKLKEWLAARTDA</sequence>
<evidence type="ECO:0000256" key="3">
    <source>
        <dbReference type="ARBA" id="ARBA00022723"/>
    </source>
</evidence>
<comment type="catalytic activity">
    <reaction evidence="13">
        <text>XTP + H2O = XMP + diphosphate + H(+)</text>
        <dbReference type="Rhea" id="RHEA:28610"/>
        <dbReference type="ChEBI" id="CHEBI:15377"/>
        <dbReference type="ChEBI" id="CHEBI:15378"/>
        <dbReference type="ChEBI" id="CHEBI:33019"/>
        <dbReference type="ChEBI" id="CHEBI:57464"/>
        <dbReference type="ChEBI" id="CHEBI:61314"/>
        <dbReference type="EC" id="3.6.1.66"/>
    </reaction>
</comment>
<organism evidence="15 16">
    <name type="scientific">Didymella rabiei</name>
    <name type="common">Chickpea ascochyta blight fungus</name>
    <name type="synonym">Mycosphaerella rabiei</name>
    <dbReference type="NCBI Taxonomy" id="5454"/>
    <lineage>
        <taxon>Eukaryota</taxon>
        <taxon>Fungi</taxon>
        <taxon>Dikarya</taxon>
        <taxon>Ascomycota</taxon>
        <taxon>Pezizomycotina</taxon>
        <taxon>Dothideomycetes</taxon>
        <taxon>Pleosporomycetidae</taxon>
        <taxon>Pleosporales</taxon>
        <taxon>Pleosporineae</taxon>
        <taxon>Didymellaceae</taxon>
        <taxon>Ascochyta</taxon>
    </lineage>
</organism>
<evidence type="ECO:0000313" key="15">
    <source>
        <dbReference type="EMBL" id="KZM19428.1"/>
    </source>
</evidence>
<keyword evidence="2 13" id="KW-0963">Cytoplasm</keyword>
<dbReference type="SMR" id="A0A162XA36"/>
<evidence type="ECO:0000256" key="1">
    <source>
        <dbReference type="ARBA" id="ARBA00008023"/>
    </source>
</evidence>
<keyword evidence="5 13" id="KW-0378">Hydrolase</keyword>
<accession>A0A162XA36</accession>
<comment type="cofactor">
    <cofactor evidence="13">
        <name>Mg(2+)</name>
        <dbReference type="ChEBI" id="CHEBI:18420"/>
    </cofactor>
    <cofactor evidence="13">
        <name>Mn(2+)</name>
        <dbReference type="ChEBI" id="CHEBI:29035"/>
    </cofactor>
    <text evidence="13">Binds 1 divalent metal cation per subunit; can use either Mg(2+) or Mn(2+).</text>
</comment>
<dbReference type="InterPro" id="IPR002637">
    <property type="entry name" value="RdgB/HAM1"/>
</dbReference>
<comment type="subunit">
    <text evidence="13">Homodimer.</text>
</comment>
<feature type="binding site" evidence="13">
    <location>
        <position position="173"/>
    </location>
    <ligand>
        <name>ITP</name>
        <dbReference type="ChEBI" id="CHEBI:61402"/>
    </ligand>
</feature>
<feature type="binding site" evidence="13">
    <location>
        <begin position="270"/>
        <end position="273"/>
    </location>
    <ligand>
        <name>ITP</name>
        <dbReference type="ChEBI" id="CHEBI:61402"/>
    </ligand>
</feature>
<evidence type="ECO:0000256" key="6">
    <source>
        <dbReference type="ARBA" id="ARBA00022842"/>
    </source>
</evidence>
<dbReference type="InterPro" id="IPR027502">
    <property type="entry name" value="ITPase"/>
</dbReference>
<keyword evidence="4 13" id="KW-0547">Nucleotide-binding</keyword>
<dbReference type="InterPro" id="IPR029001">
    <property type="entry name" value="ITPase-like_fam"/>
</dbReference>
<evidence type="ECO:0000313" key="16">
    <source>
        <dbReference type="Proteomes" id="UP000076837"/>
    </source>
</evidence>
<evidence type="ECO:0000256" key="11">
    <source>
        <dbReference type="ARBA" id="ARBA00093255"/>
    </source>
</evidence>
<dbReference type="GO" id="GO:0036220">
    <property type="term" value="F:ITP diphosphatase activity"/>
    <property type="evidence" value="ECO:0007669"/>
    <property type="project" value="UniProtKB-UniRule"/>
</dbReference>
<keyword evidence="16" id="KW-1185">Reference proteome</keyword>
<comment type="similarity">
    <text evidence="1 13 14">Belongs to the HAM1 NTPase family.</text>
</comment>
<comment type="catalytic activity">
    <reaction evidence="11">
        <text>dITP + H2O = dIMP + diphosphate + H(+)</text>
        <dbReference type="Rhea" id="RHEA:28342"/>
        <dbReference type="ChEBI" id="CHEBI:15377"/>
        <dbReference type="ChEBI" id="CHEBI:15378"/>
        <dbReference type="ChEBI" id="CHEBI:33019"/>
        <dbReference type="ChEBI" id="CHEBI:61194"/>
        <dbReference type="ChEBI" id="CHEBI:61382"/>
        <dbReference type="EC" id="3.6.1.66"/>
    </reaction>
    <physiologicalReaction direction="left-to-right" evidence="11">
        <dbReference type="Rhea" id="RHEA:28343"/>
    </physiologicalReaction>
</comment>
<dbReference type="GO" id="GO:0009117">
    <property type="term" value="P:nucleotide metabolic process"/>
    <property type="evidence" value="ECO:0007669"/>
    <property type="project" value="UniProtKB-KW"/>
</dbReference>
<evidence type="ECO:0000256" key="7">
    <source>
        <dbReference type="ARBA" id="ARBA00023080"/>
    </source>
</evidence>
<dbReference type="GO" id="GO:0005737">
    <property type="term" value="C:cytoplasm"/>
    <property type="evidence" value="ECO:0007669"/>
    <property type="project" value="UniProtKB-SubCell"/>
</dbReference>
<feature type="binding site" evidence="13">
    <location>
        <begin position="189"/>
        <end position="190"/>
    </location>
    <ligand>
        <name>ITP</name>
        <dbReference type="ChEBI" id="CHEBI:61402"/>
    </ligand>
</feature>
<dbReference type="HAMAP" id="MF_03148">
    <property type="entry name" value="HAM1_NTPase"/>
    <property type="match status" value="1"/>
</dbReference>
<evidence type="ECO:0000256" key="9">
    <source>
        <dbReference type="ARBA" id="ARBA00054940"/>
    </source>
</evidence>
<comment type="function">
    <text evidence="9">Pyrophosphatase that hydrolyzes the non-canonical purine nucleotides inosine triphosphate (ITP), deoxyinosine triphosphate (dITP) as well as 2'-deoxy-N-6-hydroxylaminopurine triphosphate (dHAPTP) and xanthosine 5'-triphosphate (XTP) to their respective monophosphate derivatives. The enzyme does not distinguish between the deoxy- and ribose forms. Probably excludes non-canonical purines from RNA and DNA precursor pools, thus preventing their incorporation into RNA and DNA and avoiding chromosomal lesions.</text>
</comment>
<keyword evidence="3 13" id="KW-0479">Metal-binding</keyword>
<keyword evidence="8 13" id="KW-0464">Manganese</keyword>
<dbReference type="FunFam" id="3.90.950.10:FF:000003">
    <property type="entry name" value="Inosine triphosphate pyrophosphatase"/>
    <property type="match status" value="1"/>
</dbReference>
<keyword evidence="7 13" id="KW-0546">Nucleotide metabolism</keyword>
<feature type="binding site" evidence="13">
    <location>
        <begin position="296"/>
        <end position="297"/>
    </location>
    <ligand>
        <name>ITP</name>
        <dbReference type="ChEBI" id="CHEBI:61402"/>
    </ligand>
</feature>
<dbReference type="Proteomes" id="UP000076837">
    <property type="component" value="Unassembled WGS sequence"/>
</dbReference>
<dbReference type="NCBIfam" id="TIGR00042">
    <property type="entry name" value="RdgB/HAM1 family non-canonical purine NTP pyrophosphatase"/>
    <property type="match status" value="1"/>
</dbReference>
<comment type="caution">
    <text evidence="15">The sequence shown here is derived from an EMBL/GenBank/DDBJ whole genome shotgun (WGS) entry which is preliminary data.</text>
</comment>
<dbReference type="SUPFAM" id="SSF52972">
    <property type="entry name" value="ITPase-like"/>
    <property type="match status" value="1"/>
</dbReference>
<dbReference type="GO" id="GO:0000166">
    <property type="term" value="F:nucleotide binding"/>
    <property type="evidence" value="ECO:0007669"/>
    <property type="project" value="UniProtKB-KW"/>
</dbReference>
<reference evidence="15 16" key="1">
    <citation type="journal article" date="2016" name="Sci. Rep.">
        <title>Draft genome sequencing and secretome analysis of fungal phytopathogen Ascochyta rabiei provides insight into the necrotrophic effector repertoire.</title>
        <authorList>
            <person name="Verma S."/>
            <person name="Gazara R.K."/>
            <person name="Nizam S."/>
            <person name="Parween S."/>
            <person name="Chattopadhyay D."/>
            <person name="Verma P.K."/>
        </authorList>
    </citation>
    <scope>NUCLEOTIDE SEQUENCE [LARGE SCALE GENOMIC DNA]</scope>
    <source>
        <strain evidence="15 16">ArDII</strain>
    </source>
</reference>
<dbReference type="AlphaFoldDB" id="A0A162XA36"/>
<dbReference type="GO" id="GO:0035870">
    <property type="term" value="F:dITP diphosphatase activity"/>
    <property type="evidence" value="ECO:0007669"/>
    <property type="project" value="UniProtKB-UniRule"/>
</dbReference>
<dbReference type="Gene3D" id="3.90.950.10">
    <property type="match status" value="1"/>
</dbReference>
<keyword evidence="13" id="KW-0539">Nucleus</keyword>
<keyword evidence="6 13" id="KW-0460">Magnesium</keyword>
<comment type="catalytic activity">
    <reaction evidence="12">
        <text>N(6)-hydroxy-dATP + H2O = N(6)-hydroxy-dAMP + diphosphate + H(+)</text>
        <dbReference type="Rhea" id="RHEA:83971"/>
        <dbReference type="ChEBI" id="CHEBI:15377"/>
        <dbReference type="ChEBI" id="CHEBI:15378"/>
        <dbReference type="ChEBI" id="CHEBI:33019"/>
        <dbReference type="ChEBI" id="CHEBI:233529"/>
        <dbReference type="ChEBI" id="CHEBI:233530"/>
    </reaction>
    <physiologicalReaction direction="left-to-right" evidence="12">
        <dbReference type="Rhea" id="RHEA:83972"/>
    </physiologicalReaction>
</comment>
<evidence type="ECO:0000256" key="12">
    <source>
        <dbReference type="ARBA" id="ARBA00093271"/>
    </source>
</evidence>
<evidence type="ECO:0000256" key="13">
    <source>
        <dbReference type="HAMAP-Rule" id="MF_03148"/>
    </source>
</evidence>
<dbReference type="PANTHER" id="PTHR11067">
    <property type="entry name" value="INOSINE TRIPHOSPHATE PYROPHOSPHATASE/HAM1 PROTEIN"/>
    <property type="match status" value="1"/>
</dbReference>
<dbReference type="STRING" id="5454.A0A162XA36"/>
<dbReference type="Pfam" id="PF01725">
    <property type="entry name" value="Ham1p_like"/>
    <property type="match status" value="1"/>
</dbReference>
<proteinExistence type="inferred from homology"/>
<evidence type="ECO:0000256" key="8">
    <source>
        <dbReference type="ARBA" id="ARBA00023211"/>
    </source>
</evidence>